<dbReference type="Gene3D" id="3.40.50.11350">
    <property type="match status" value="1"/>
</dbReference>
<dbReference type="PANTHER" id="PTHR13132">
    <property type="entry name" value="ALPHA- 1,6 -FUCOSYLTRANSFERASE"/>
    <property type="match status" value="1"/>
</dbReference>
<proteinExistence type="predicted"/>
<evidence type="ECO:0000259" key="1">
    <source>
        <dbReference type="Pfam" id="PF19745"/>
    </source>
</evidence>
<protein>
    <recommendedName>
        <fullName evidence="1">Alpha-(1,6)-fucosyltransferase N- and catalytic domain-containing protein</fullName>
    </recommendedName>
</protein>
<comment type="caution">
    <text evidence="2">The sequence shown here is derived from an EMBL/GenBank/DDBJ whole genome shotgun (WGS) entry which is preliminary data.</text>
</comment>
<accession>A0A3D6BTT9</accession>
<dbReference type="EMBL" id="DPRK01000226">
    <property type="protein sequence ID" value="HCY82676.1"/>
    <property type="molecule type" value="Genomic_DNA"/>
</dbReference>
<organism evidence="2 3">
    <name type="scientific">Xanthomarina gelatinilytica</name>
    <dbReference type="NCBI Taxonomy" id="1137281"/>
    <lineage>
        <taxon>Bacteria</taxon>
        <taxon>Pseudomonadati</taxon>
        <taxon>Bacteroidota</taxon>
        <taxon>Flavobacteriia</taxon>
        <taxon>Flavobacteriales</taxon>
        <taxon>Flavobacteriaceae</taxon>
        <taxon>Xanthomarina</taxon>
    </lineage>
</organism>
<dbReference type="AlphaFoldDB" id="A0A3D6BTT9"/>
<gene>
    <name evidence="2" type="ORF">DHV22_14320</name>
</gene>
<dbReference type="Pfam" id="PF19745">
    <property type="entry name" value="FUT8_N_cat"/>
    <property type="match status" value="1"/>
</dbReference>
<reference evidence="2 3" key="1">
    <citation type="journal article" date="2018" name="Nat. Biotechnol.">
        <title>A standardized bacterial taxonomy based on genome phylogeny substantially revises the tree of life.</title>
        <authorList>
            <person name="Parks D.H."/>
            <person name="Chuvochina M."/>
            <person name="Waite D.W."/>
            <person name="Rinke C."/>
            <person name="Skarshewski A."/>
            <person name="Chaumeil P.A."/>
            <person name="Hugenholtz P."/>
        </authorList>
    </citation>
    <scope>NUCLEOTIDE SEQUENCE [LARGE SCALE GENOMIC DNA]</scope>
    <source>
        <strain evidence="2">UBA10227</strain>
    </source>
</reference>
<dbReference type="PANTHER" id="PTHR13132:SF29">
    <property type="entry name" value="ALPHA-(1,6)-FUCOSYLTRANSFERASE"/>
    <property type="match status" value="1"/>
</dbReference>
<evidence type="ECO:0000313" key="2">
    <source>
        <dbReference type="EMBL" id="HCY82676.1"/>
    </source>
</evidence>
<dbReference type="Proteomes" id="UP000263268">
    <property type="component" value="Unassembled WGS sequence"/>
</dbReference>
<dbReference type="GO" id="GO:0046921">
    <property type="term" value="F:alpha-(1-&gt;6)-fucosyltransferase activity"/>
    <property type="evidence" value="ECO:0007669"/>
    <property type="project" value="TreeGrafter"/>
</dbReference>
<feature type="domain" description="Alpha-(1,6)-fucosyltransferase N- and catalytic" evidence="1">
    <location>
        <begin position="98"/>
        <end position="329"/>
    </location>
</feature>
<dbReference type="GO" id="GO:0006487">
    <property type="term" value="P:protein N-linked glycosylation"/>
    <property type="evidence" value="ECO:0007669"/>
    <property type="project" value="TreeGrafter"/>
</dbReference>
<dbReference type="InterPro" id="IPR045573">
    <property type="entry name" value="Fut8_N_cat"/>
</dbReference>
<evidence type="ECO:0000313" key="3">
    <source>
        <dbReference type="Proteomes" id="UP000263268"/>
    </source>
</evidence>
<sequence>MAVNDKKFLIIDSRPYGLFSIFLHTIDNIKWAHDNNYVPVVRWGPGRRDPNHGRAGAAQASQMANPSYVTDRTNFVTDETPGSWNNTPGLKHCQCLYWDEKGWRGSLNPWEYYFEPLNEYTVENAENSEHDVADIFMVGEFDFDLENKFLIANLHSYEPLALWQLLERESEAELPHEEKYEFKHRAAVAEVISNNVVVKPEIVEKIDNFYNKNFSGNVLGVHVRGTDKKLEYPHKALPISAYIEAIEEYLQKQPDSKIYVASDNNEAIIQIFKRFGPQKVFVTNATRMQNYLSADPICLTPSTGPKHGEEVLIECMLLSKTNHLICTDSNVAASALYINPHITTTYLNRKHGK</sequence>
<name>A0A3D6BTT9_9FLAO</name>